<dbReference type="CDD" id="cd06170">
    <property type="entry name" value="LuxR_C_like"/>
    <property type="match status" value="1"/>
</dbReference>
<dbReference type="CDD" id="cd17535">
    <property type="entry name" value="REC_NarL-like"/>
    <property type="match status" value="1"/>
</dbReference>
<feature type="modified residue" description="4-aspartylphosphate" evidence="5">
    <location>
        <position position="48"/>
    </location>
</feature>
<evidence type="ECO:0000259" key="7">
    <source>
        <dbReference type="PROSITE" id="PS50110"/>
    </source>
</evidence>
<keyword evidence="1 5" id="KW-0597">Phosphoprotein</keyword>
<dbReference type="Pfam" id="PF00072">
    <property type="entry name" value="Response_reg"/>
    <property type="match status" value="1"/>
</dbReference>
<evidence type="ECO:0000256" key="1">
    <source>
        <dbReference type="ARBA" id="ARBA00022553"/>
    </source>
</evidence>
<feature type="domain" description="Response regulatory" evidence="7">
    <location>
        <begin position="1"/>
        <end position="113"/>
    </location>
</feature>
<protein>
    <submittedName>
        <fullName evidence="8">Response regulator transcription factor</fullName>
    </submittedName>
</protein>
<evidence type="ECO:0000313" key="9">
    <source>
        <dbReference type="Proteomes" id="UP001165685"/>
    </source>
</evidence>
<dbReference type="PANTHER" id="PTHR43214">
    <property type="entry name" value="TWO-COMPONENT RESPONSE REGULATOR"/>
    <property type="match status" value="1"/>
</dbReference>
<dbReference type="Proteomes" id="UP001165685">
    <property type="component" value="Unassembled WGS sequence"/>
</dbReference>
<dbReference type="SUPFAM" id="SSF46894">
    <property type="entry name" value="C-terminal effector domain of the bipartite response regulators"/>
    <property type="match status" value="1"/>
</dbReference>
<name>A0ABT4TI57_9ACTN</name>
<feature type="domain" description="HTH luxR-type" evidence="6">
    <location>
        <begin position="142"/>
        <end position="207"/>
    </location>
</feature>
<dbReference type="PROSITE" id="PS00622">
    <property type="entry name" value="HTH_LUXR_1"/>
    <property type="match status" value="1"/>
</dbReference>
<dbReference type="InterPro" id="IPR058245">
    <property type="entry name" value="NreC/VraR/RcsB-like_REC"/>
</dbReference>
<dbReference type="PRINTS" id="PR00038">
    <property type="entry name" value="HTHLUXR"/>
</dbReference>
<evidence type="ECO:0000256" key="4">
    <source>
        <dbReference type="ARBA" id="ARBA00023163"/>
    </source>
</evidence>
<proteinExistence type="predicted"/>
<keyword evidence="4" id="KW-0804">Transcription</keyword>
<keyword evidence="3" id="KW-0238">DNA-binding</keyword>
<evidence type="ECO:0000256" key="5">
    <source>
        <dbReference type="PROSITE-ProRule" id="PRU00169"/>
    </source>
</evidence>
<keyword evidence="9" id="KW-1185">Reference proteome</keyword>
<dbReference type="PANTHER" id="PTHR43214:SF24">
    <property type="entry name" value="TRANSCRIPTIONAL REGULATORY PROTEIN NARL-RELATED"/>
    <property type="match status" value="1"/>
</dbReference>
<dbReference type="PROSITE" id="PS50043">
    <property type="entry name" value="HTH_LUXR_2"/>
    <property type="match status" value="1"/>
</dbReference>
<dbReference type="InterPro" id="IPR016032">
    <property type="entry name" value="Sig_transdc_resp-reg_C-effctor"/>
</dbReference>
<comment type="caution">
    <text evidence="8">The sequence shown here is derived from an EMBL/GenBank/DDBJ whole genome shotgun (WGS) entry which is preliminary data.</text>
</comment>
<keyword evidence="2" id="KW-0805">Transcription regulation</keyword>
<dbReference type="SMART" id="SM00448">
    <property type="entry name" value="REC"/>
    <property type="match status" value="1"/>
</dbReference>
<dbReference type="InterPro" id="IPR000792">
    <property type="entry name" value="Tscrpt_reg_LuxR_C"/>
</dbReference>
<dbReference type="SUPFAM" id="SSF52172">
    <property type="entry name" value="CheY-like"/>
    <property type="match status" value="1"/>
</dbReference>
<dbReference type="Gene3D" id="3.40.50.2300">
    <property type="match status" value="1"/>
</dbReference>
<evidence type="ECO:0000313" key="8">
    <source>
        <dbReference type="EMBL" id="MDA2804383.1"/>
    </source>
</evidence>
<dbReference type="InterPro" id="IPR011006">
    <property type="entry name" value="CheY-like_superfamily"/>
</dbReference>
<reference evidence="8" key="1">
    <citation type="submission" date="2023-01" db="EMBL/GenBank/DDBJ databases">
        <title>Draft genome sequence of Nocardiopsis sp. LSu2-4 isolated from halophytes.</title>
        <authorList>
            <person name="Duangmal K."/>
            <person name="Chantavorakit T."/>
        </authorList>
    </citation>
    <scope>NUCLEOTIDE SEQUENCE</scope>
    <source>
        <strain evidence="8">LSu2-4</strain>
    </source>
</reference>
<evidence type="ECO:0000256" key="2">
    <source>
        <dbReference type="ARBA" id="ARBA00023015"/>
    </source>
</evidence>
<evidence type="ECO:0000259" key="6">
    <source>
        <dbReference type="PROSITE" id="PS50043"/>
    </source>
</evidence>
<gene>
    <name evidence="8" type="ORF">O4U47_07645</name>
</gene>
<sequence length="214" mass="22739">MDDQVPLRRALRTVLSADPGIEVVGDVGDGRAAIEAVRSRGVDVTLMDIRMPGLDGVGATKEVTRLSPSTRVLILTTFDADELVAAAVRAGASGYLTKDTRPSALRKAVHDVAAGTSALAPGVAATVIGLLREAPVPERETQADPLHDLTPREVDVFTLIAAGRSNAEIGEELFLSQNTVKTHVRAVLTKLGLRDRVHVVIHAYEHGLIRRPPG</sequence>
<dbReference type="InterPro" id="IPR039420">
    <property type="entry name" value="WalR-like"/>
</dbReference>
<dbReference type="Pfam" id="PF00196">
    <property type="entry name" value="GerE"/>
    <property type="match status" value="1"/>
</dbReference>
<dbReference type="SMART" id="SM00421">
    <property type="entry name" value="HTH_LUXR"/>
    <property type="match status" value="1"/>
</dbReference>
<evidence type="ECO:0000256" key="3">
    <source>
        <dbReference type="ARBA" id="ARBA00023125"/>
    </source>
</evidence>
<accession>A0ABT4TI57</accession>
<dbReference type="PROSITE" id="PS50110">
    <property type="entry name" value="RESPONSE_REGULATORY"/>
    <property type="match status" value="1"/>
</dbReference>
<organism evidence="8 9">
    <name type="scientific">Nocardiopsis suaedae</name>
    <dbReference type="NCBI Taxonomy" id="3018444"/>
    <lineage>
        <taxon>Bacteria</taxon>
        <taxon>Bacillati</taxon>
        <taxon>Actinomycetota</taxon>
        <taxon>Actinomycetes</taxon>
        <taxon>Streptosporangiales</taxon>
        <taxon>Nocardiopsidaceae</taxon>
        <taxon>Nocardiopsis</taxon>
    </lineage>
</organism>
<dbReference type="EMBL" id="JAQFWP010000010">
    <property type="protein sequence ID" value="MDA2804383.1"/>
    <property type="molecule type" value="Genomic_DNA"/>
</dbReference>
<dbReference type="InterPro" id="IPR001789">
    <property type="entry name" value="Sig_transdc_resp-reg_receiver"/>
</dbReference>